<evidence type="ECO:0008006" key="4">
    <source>
        <dbReference type="Google" id="ProtNLM"/>
    </source>
</evidence>
<proteinExistence type="predicted"/>
<name>A0ABN1UC50_9ACTN</name>
<accession>A0ABN1UC50</accession>
<dbReference type="EMBL" id="BAAAJE010000006">
    <property type="protein sequence ID" value="GAA1138460.1"/>
    <property type="molecule type" value="Genomic_DNA"/>
</dbReference>
<dbReference type="RefSeq" id="WP_343907146.1">
    <property type="nucleotide sequence ID" value="NZ_BAAAJE010000006.1"/>
</dbReference>
<protein>
    <recommendedName>
        <fullName evidence="4">Terminase</fullName>
    </recommendedName>
</protein>
<keyword evidence="3" id="KW-1185">Reference proteome</keyword>
<comment type="caution">
    <text evidence="2">The sequence shown here is derived from an EMBL/GenBank/DDBJ whole genome shotgun (WGS) entry which is preliminary data.</text>
</comment>
<feature type="region of interest" description="Disordered" evidence="1">
    <location>
        <begin position="95"/>
        <end position="134"/>
    </location>
</feature>
<sequence>MAARTATRPVPRTLEAAGKKLWREIAGEYELRPDEYRVLEDACREADLIELLAKAQRDEPLLIEGSQGQMVLNPLVSELRQHRATLSGLLAKLKLPDLPDEGEGSGGGGQPAPANDRSAKARDAANARWSRRGA</sequence>
<gene>
    <name evidence="2" type="ORF">GCM10009606_17820</name>
</gene>
<organism evidence="2 3">
    <name type="scientific">Nocardioides aquiterrae</name>
    <dbReference type="NCBI Taxonomy" id="203799"/>
    <lineage>
        <taxon>Bacteria</taxon>
        <taxon>Bacillati</taxon>
        <taxon>Actinomycetota</taxon>
        <taxon>Actinomycetes</taxon>
        <taxon>Propionibacteriales</taxon>
        <taxon>Nocardioidaceae</taxon>
        <taxon>Nocardioides</taxon>
    </lineage>
</organism>
<evidence type="ECO:0000313" key="2">
    <source>
        <dbReference type="EMBL" id="GAA1138460.1"/>
    </source>
</evidence>
<evidence type="ECO:0000313" key="3">
    <source>
        <dbReference type="Proteomes" id="UP001499979"/>
    </source>
</evidence>
<evidence type="ECO:0000256" key="1">
    <source>
        <dbReference type="SAM" id="MobiDB-lite"/>
    </source>
</evidence>
<dbReference type="Proteomes" id="UP001499979">
    <property type="component" value="Unassembled WGS sequence"/>
</dbReference>
<reference evidence="2 3" key="1">
    <citation type="journal article" date="2019" name="Int. J. Syst. Evol. Microbiol.">
        <title>The Global Catalogue of Microorganisms (GCM) 10K type strain sequencing project: providing services to taxonomists for standard genome sequencing and annotation.</title>
        <authorList>
            <consortium name="The Broad Institute Genomics Platform"/>
            <consortium name="The Broad Institute Genome Sequencing Center for Infectious Disease"/>
            <person name="Wu L."/>
            <person name="Ma J."/>
        </authorList>
    </citation>
    <scope>NUCLEOTIDE SEQUENCE [LARGE SCALE GENOMIC DNA]</scope>
    <source>
        <strain evidence="2 3">JCM 11813</strain>
    </source>
</reference>